<accession>A0A6C0EN99</accession>
<protein>
    <submittedName>
        <fullName evidence="2">Uncharacterized protein</fullName>
    </submittedName>
</protein>
<evidence type="ECO:0000256" key="1">
    <source>
        <dbReference type="SAM" id="MobiDB-lite"/>
    </source>
</evidence>
<sequence length="216" mass="22374">MDASGPTGPTEPEEVTGPTGIEMENTGPTGPTGIEMENTGPTGPTGEENTGPTGPTGEENTGPSGPTGEENTGPTGPTGPTDIMTLFPNAQTGPVEPPTIVTMDELMASHAVIVEKEAVDRASLNALVNPTRDQYRPQLFQWAAAGFPGIYVVQSFSVSPPDLCADGVRRDVNAYINYLTGTDMGAIVANIQSLVTGIVVSFSFEGNSVRIHVSKA</sequence>
<feature type="compositionally biased region" description="Low complexity" evidence="1">
    <location>
        <begin position="37"/>
        <end position="81"/>
    </location>
</feature>
<dbReference type="AlphaFoldDB" id="A0A6C0EN99"/>
<feature type="region of interest" description="Disordered" evidence="1">
    <location>
        <begin position="1"/>
        <end position="97"/>
    </location>
</feature>
<name>A0A6C0EN99_9ZZZZ</name>
<evidence type="ECO:0000313" key="2">
    <source>
        <dbReference type="EMBL" id="QHT29953.1"/>
    </source>
</evidence>
<reference evidence="2" key="1">
    <citation type="journal article" date="2020" name="Nature">
        <title>Giant virus diversity and host interactions through global metagenomics.</title>
        <authorList>
            <person name="Schulz F."/>
            <person name="Roux S."/>
            <person name="Paez-Espino D."/>
            <person name="Jungbluth S."/>
            <person name="Walsh D.A."/>
            <person name="Denef V.J."/>
            <person name="McMahon K.D."/>
            <person name="Konstantinidis K.T."/>
            <person name="Eloe-Fadrosh E.A."/>
            <person name="Kyrpides N.C."/>
            <person name="Woyke T."/>
        </authorList>
    </citation>
    <scope>NUCLEOTIDE SEQUENCE</scope>
    <source>
        <strain evidence="2">GVMAG-M-3300009068-25</strain>
    </source>
</reference>
<dbReference type="EMBL" id="MN738888">
    <property type="protein sequence ID" value="QHT29953.1"/>
    <property type="molecule type" value="Genomic_DNA"/>
</dbReference>
<organism evidence="2">
    <name type="scientific">viral metagenome</name>
    <dbReference type="NCBI Taxonomy" id="1070528"/>
    <lineage>
        <taxon>unclassified sequences</taxon>
        <taxon>metagenomes</taxon>
        <taxon>organismal metagenomes</taxon>
    </lineage>
</organism>
<proteinExistence type="predicted"/>